<evidence type="ECO:0008006" key="3">
    <source>
        <dbReference type="Google" id="ProtNLM"/>
    </source>
</evidence>
<gene>
    <name evidence="1" type="ORF">DQG23_33600</name>
</gene>
<name>A0A329M3W7_9BACL</name>
<dbReference type="AlphaFoldDB" id="A0A329M3W7"/>
<organism evidence="1 2">
    <name type="scientific">Paenibacillus contaminans</name>
    <dbReference type="NCBI Taxonomy" id="450362"/>
    <lineage>
        <taxon>Bacteria</taxon>
        <taxon>Bacillati</taxon>
        <taxon>Bacillota</taxon>
        <taxon>Bacilli</taxon>
        <taxon>Bacillales</taxon>
        <taxon>Paenibacillaceae</taxon>
        <taxon>Paenibacillus</taxon>
    </lineage>
</organism>
<protein>
    <recommendedName>
        <fullName evidence="3">Heparinase</fullName>
    </recommendedName>
</protein>
<evidence type="ECO:0000313" key="2">
    <source>
        <dbReference type="Proteomes" id="UP000250369"/>
    </source>
</evidence>
<dbReference type="Proteomes" id="UP000250369">
    <property type="component" value="Unassembled WGS sequence"/>
</dbReference>
<comment type="caution">
    <text evidence="1">The sequence shown here is derived from an EMBL/GenBank/DDBJ whole genome shotgun (WGS) entry which is preliminary data.</text>
</comment>
<evidence type="ECO:0000313" key="1">
    <source>
        <dbReference type="EMBL" id="RAV13343.1"/>
    </source>
</evidence>
<keyword evidence="2" id="KW-1185">Reference proteome</keyword>
<dbReference type="RefSeq" id="WP_113035407.1">
    <property type="nucleotide sequence ID" value="NZ_QMFB01000030.1"/>
</dbReference>
<dbReference type="OrthoDB" id="2524089at2"/>
<reference evidence="1 2" key="1">
    <citation type="journal article" date="2009" name="Int. J. Syst. Evol. Microbiol.">
        <title>Paenibacillus contaminans sp. nov., isolated from a contaminated laboratory plate.</title>
        <authorList>
            <person name="Chou J.H."/>
            <person name="Lee J.H."/>
            <person name="Lin M.C."/>
            <person name="Chang P.S."/>
            <person name="Arun A.B."/>
            <person name="Young C.C."/>
            <person name="Chen W.M."/>
        </authorList>
    </citation>
    <scope>NUCLEOTIDE SEQUENCE [LARGE SCALE GENOMIC DNA]</scope>
    <source>
        <strain evidence="1 2">CKOBP-6</strain>
    </source>
</reference>
<dbReference type="EMBL" id="QMFB01000030">
    <property type="protein sequence ID" value="RAV13343.1"/>
    <property type="molecule type" value="Genomic_DNA"/>
</dbReference>
<sequence>MFYDVPGQIERQRQIYAKLAAYSLDYFDEAGRWIGAEAPPRLRERLWYAISYVSGGNAEAIKTANRIIAASAFAACHFTPMAALQLLVKYKRYLDDQAIGALEAYLLDVLDSFRHTDLEFRGANDNFPTMGCYTLLAAGIYFSRPDDSALAVRRMHDLKDMLTRRGFMSEFNSPTYSPIQVYCMAEIAELVEEPTIRMLALQIEERLWADVWSHYHPSTYQTAGPYSRVYEVDSTAHTHQSRFILYALLGDKMAINPMNTLFSSKYGKTDELVHNNLPFMQVSVGWLLNTTFHCPDYLVEHGLHKTYPYRVQGTYELASSTDHPQPADPAVSDNIVELPAGSGSNSTYMTADYALGVIAREFRTGVFTDSFHLLYRRKEHVATQADVATVYANYIVNDKRPSEMNQYVGLNWLNWVDSILDEGRKIGMQHDRTAMLLYKPKLCLSEQVTSLKLTLLFPARYGFVEEVWLGERNLSGLEGGSVEPCPVFVKDGPVYMAFFPLLFGNHGRDKAVKVERINDYLAVSFYNYEGEARDFAKRGFLLTGNGFVAEVRSEAEVGSFDNFRHMFQDGKIVDEWAYGNAITSMRRTVYERDGLKMECIWSPLTEGVKMAAINGKIPKEPLLAITGLDTARLPFLEDEANGSAPRGSCSTAPR</sequence>
<accession>A0A329M3W7</accession>
<proteinExistence type="predicted"/>